<name>A0A5B7I6J6_PORTR</name>
<comment type="caution">
    <text evidence="2">The sequence shown here is derived from an EMBL/GenBank/DDBJ whole genome shotgun (WGS) entry which is preliminary data.</text>
</comment>
<proteinExistence type="predicted"/>
<reference evidence="2 3" key="1">
    <citation type="submission" date="2019-05" db="EMBL/GenBank/DDBJ databases">
        <title>Another draft genome of Portunus trituberculatus and its Hox gene families provides insights of decapod evolution.</title>
        <authorList>
            <person name="Jeong J.-H."/>
            <person name="Song I."/>
            <person name="Kim S."/>
            <person name="Choi T."/>
            <person name="Kim D."/>
            <person name="Ryu S."/>
            <person name="Kim W."/>
        </authorList>
    </citation>
    <scope>NUCLEOTIDE SEQUENCE [LARGE SCALE GENOMIC DNA]</scope>
    <source>
        <tissue evidence="2">Muscle</tissue>
    </source>
</reference>
<evidence type="ECO:0000313" key="2">
    <source>
        <dbReference type="EMBL" id="MPC76478.1"/>
    </source>
</evidence>
<evidence type="ECO:0000313" key="3">
    <source>
        <dbReference type="Proteomes" id="UP000324222"/>
    </source>
</evidence>
<dbReference type="Proteomes" id="UP000324222">
    <property type="component" value="Unassembled WGS sequence"/>
</dbReference>
<accession>A0A5B7I6J6</accession>
<sequence>MRRLPRYRLIKAALIAHAMKQQICRNHSAPSHSCSFPLLRSNSPSSPRRSPH</sequence>
<protein>
    <submittedName>
        <fullName evidence="2">Uncharacterized protein</fullName>
    </submittedName>
</protein>
<feature type="compositionally biased region" description="Low complexity" evidence="1">
    <location>
        <begin position="40"/>
        <end position="52"/>
    </location>
</feature>
<gene>
    <name evidence="2" type="ORF">E2C01_070891</name>
</gene>
<organism evidence="2 3">
    <name type="scientific">Portunus trituberculatus</name>
    <name type="common">Swimming crab</name>
    <name type="synonym">Neptunus trituberculatus</name>
    <dbReference type="NCBI Taxonomy" id="210409"/>
    <lineage>
        <taxon>Eukaryota</taxon>
        <taxon>Metazoa</taxon>
        <taxon>Ecdysozoa</taxon>
        <taxon>Arthropoda</taxon>
        <taxon>Crustacea</taxon>
        <taxon>Multicrustacea</taxon>
        <taxon>Malacostraca</taxon>
        <taxon>Eumalacostraca</taxon>
        <taxon>Eucarida</taxon>
        <taxon>Decapoda</taxon>
        <taxon>Pleocyemata</taxon>
        <taxon>Brachyura</taxon>
        <taxon>Eubrachyura</taxon>
        <taxon>Portunoidea</taxon>
        <taxon>Portunidae</taxon>
        <taxon>Portuninae</taxon>
        <taxon>Portunus</taxon>
    </lineage>
</organism>
<dbReference type="EMBL" id="VSRR010043474">
    <property type="protein sequence ID" value="MPC76478.1"/>
    <property type="molecule type" value="Genomic_DNA"/>
</dbReference>
<keyword evidence="3" id="KW-1185">Reference proteome</keyword>
<dbReference type="AlphaFoldDB" id="A0A5B7I6J6"/>
<feature type="region of interest" description="Disordered" evidence="1">
    <location>
        <begin position="28"/>
        <end position="52"/>
    </location>
</feature>
<evidence type="ECO:0000256" key="1">
    <source>
        <dbReference type="SAM" id="MobiDB-lite"/>
    </source>
</evidence>